<organism evidence="1 2">
    <name type="scientific">Haliscomenobacter hydrossis (strain ATCC 27775 / DSM 1100 / LMG 10767 / O)</name>
    <dbReference type="NCBI Taxonomy" id="760192"/>
    <lineage>
        <taxon>Bacteria</taxon>
        <taxon>Pseudomonadati</taxon>
        <taxon>Bacteroidota</taxon>
        <taxon>Saprospiria</taxon>
        <taxon>Saprospirales</taxon>
        <taxon>Haliscomenobacteraceae</taxon>
        <taxon>Haliscomenobacter</taxon>
    </lineage>
</organism>
<evidence type="ECO:0000313" key="1">
    <source>
        <dbReference type="EMBL" id="AEE50889.1"/>
    </source>
</evidence>
<dbReference type="AlphaFoldDB" id="F4L6Q8"/>
<gene>
    <name evidence="1" type="ordered locus">Halhy_3026</name>
</gene>
<dbReference type="Proteomes" id="UP000008461">
    <property type="component" value="Chromosome"/>
</dbReference>
<accession>F4L6Q8</accession>
<dbReference type="STRING" id="760192.Halhy_3026"/>
<proteinExistence type="predicted"/>
<sequence>MHKAVKANNLGLIMPQAVAQSYPLICDASL</sequence>
<name>F4L6Q8_HALH1</name>
<reference evidence="1 2" key="1">
    <citation type="journal article" date="2011" name="Stand. Genomic Sci.">
        <title>Complete genome sequence of Haliscomenobacter hydrossis type strain (O).</title>
        <authorList>
            <consortium name="US DOE Joint Genome Institute (JGI-PGF)"/>
            <person name="Daligault H."/>
            <person name="Lapidus A."/>
            <person name="Zeytun A."/>
            <person name="Nolan M."/>
            <person name="Lucas S."/>
            <person name="Del Rio T.G."/>
            <person name="Tice H."/>
            <person name="Cheng J.F."/>
            <person name="Tapia R."/>
            <person name="Han C."/>
            <person name="Goodwin L."/>
            <person name="Pitluck S."/>
            <person name="Liolios K."/>
            <person name="Pagani I."/>
            <person name="Ivanova N."/>
            <person name="Huntemann M."/>
            <person name="Mavromatis K."/>
            <person name="Mikhailova N."/>
            <person name="Pati A."/>
            <person name="Chen A."/>
            <person name="Palaniappan K."/>
            <person name="Land M."/>
            <person name="Hauser L."/>
            <person name="Brambilla E.M."/>
            <person name="Rohde M."/>
            <person name="Verbarg S."/>
            <person name="Goker M."/>
            <person name="Bristow J."/>
            <person name="Eisen J.A."/>
            <person name="Markowitz V."/>
            <person name="Hugenholtz P."/>
            <person name="Kyrpides N.C."/>
            <person name="Klenk H.P."/>
            <person name="Woyke T."/>
        </authorList>
    </citation>
    <scope>NUCLEOTIDE SEQUENCE [LARGE SCALE GENOMIC DNA]</scope>
    <source>
        <strain evidence="2">ATCC 27775 / DSM 1100 / LMG 10767 / O</strain>
    </source>
</reference>
<evidence type="ECO:0000313" key="2">
    <source>
        <dbReference type="Proteomes" id="UP000008461"/>
    </source>
</evidence>
<dbReference type="EMBL" id="CP002691">
    <property type="protein sequence ID" value="AEE50889.1"/>
    <property type="molecule type" value="Genomic_DNA"/>
</dbReference>
<dbReference type="HOGENOM" id="CLU_3403847_0_0_10"/>
<dbReference type="KEGG" id="hhy:Halhy_3026"/>
<protein>
    <submittedName>
        <fullName evidence="1">Uncharacterized protein</fullName>
    </submittedName>
</protein>
<reference key="2">
    <citation type="submission" date="2011-04" db="EMBL/GenBank/DDBJ databases">
        <title>Complete sequence of chromosome of Haliscomenobacter hydrossis DSM 1100.</title>
        <authorList>
            <consortium name="US DOE Joint Genome Institute (JGI-PGF)"/>
            <person name="Lucas S."/>
            <person name="Han J."/>
            <person name="Lapidus A."/>
            <person name="Bruce D."/>
            <person name="Goodwin L."/>
            <person name="Pitluck S."/>
            <person name="Peters L."/>
            <person name="Kyrpides N."/>
            <person name="Mavromatis K."/>
            <person name="Ivanova N."/>
            <person name="Ovchinnikova G."/>
            <person name="Pagani I."/>
            <person name="Daligault H."/>
            <person name="Detter J.C."/>
            <person name="Han C."/>
            <person name="Land M."/>
            <person name="Hauser L."/>
            <person name="Markowitz V."/>
            <person name="Cheng J.-F."/>
            <person name="Hugenholtz P."/>
            <person name="Woyke T."/>
            <person name="Wu D."/>
            <person name="Verbarg S."/>
            <person name="Frueling A."/>
            <person name="Brambilla E."/>
            <person name="Klenk H.-P."/>
            <person name="Eisen J.A."/>
        </authorList>
    </citation>
    <scope>NUCLEOTIDE SEQUENCE</scope>
    <source>
        <strain>DSM 1100</strain>
    </source>
</reference>
<keyword evidence="2" id="KW-1185">Reference proteome</keyword>